<sequence>MNCRPMCGACCTAPSISSPIPGMPHGKPAGVRCVQLDEADSCRIFGHPDRPEVCASLLPAADMCGDNREHAIRWLGDLEHATAPQP</sequence>
<comment type="caution">
    <text evidence="1">The sequence shown here is derived from an EMBL/GenBank/DDBJ whole genome shotgun (WGS) entry which is preliminary data.</text>
</comment>
<organism evidence="1 2">
    <name type="scientific">Zemynaea arenosa</name>
    <dbReference type="NCBI Taxonomy" id="2561931"/>
    <lineage>
        <taxon>Bacteria</taxon>
        <taxon>Pseudomonadati</taxon>
        <taxon>Pseudomonadota</taxon>
        <taxon>Betaproteobacteria</taxon>
        <taxon>Burkholderiales</taxon>
        <taxon>Oxalobacteraceae</taxon>
        <taxon>Telluria group</taxon>
        <taxon>Zemynaea</taxon>
    </lineage>
</organism>
<dbReference type="Pfam" id="PF03692">
    <property type="entry name" value="CxxCxxCC"/>
    <property type="match status" value="1"/>
</dbReference>
<name>A0A4Y9SPZ1_9BURK</name>
<dbReference type="RefSeq" id="WP_135205574.1">
    <property type="nucleotide sequence ID" value="NZ_SPVF01000030.1"/>
</dbReference>
<protein>
    <submittedName>
        <fullName evidence="1">YkgJ family cysteine cluster protein</fullName>
    </submittedName>
</protein>
<dbReference type="EMBL" id="SPVF01000030">
    <property type="protein sequence ID" value="TFW28740.1"/>
    <property type="molecule type" value="Genomic_DNA"/>
</dbReference>
<dbReference type="OrthoDB" id="9803986at2"/>
<reference evidence="1 2" key="1">
    <citation type="submission" date="2019-03" db="EMBL/GenBank/DDBJ databases">
        <title>Draft Genome Sequence of Massilia arenosa sp. nov., a Novel Massilia Species Isolated from a Sandy-loam Maize Soil.</title>
        <authorList>
            <person name="Raths R."/>
            <person name="Peta V."/>
            <person name="Bucking H."/>
        </authorList>
    </citation>
    <scope>NUCLEOTIDE SEQUENCE [LARGE SCALE GENOMIC DNA]</scope>
    <source>
        <strain evidence="1 2">MC02</strain>
    </source>
</reference>
<accession>A0A4Y9SPZ1</accession>
<dbReference type="AlphaFoldDB" id="A0A4Y9SPZ1"/>
<gene>
    <name evidence="1" type="ORF">E4L96_02030</name>
</gene>
<proteinExistence type="predicted"/>
<dbReference type="PANTHER" id="PTHR36931">
    <property type="entry name" value="UPF0153 PROTEIN YEIW"/>
    <property type="match status" value="1"/>
</dbReference>
<dbReference type="InterPro" id="IPR052572">
    <property type="entry name" value="UPF0153_domain"/>
</dbReference>
<keyword evidence="2" id="KW-1185">Reference proteome</keyword>
<dbReference type="Proteomes" id="UP000298438">
    <property type="component" value="Unassembled WGS sequence"/>
</dbReference>
<dbReference type="PANTHER" id="PTHR36931:SF1">
    <property type="entry name" value="UPF0153 PROTEIN YEIW"/>
    <property type="match status" value="1"/>
</dbReference>
<evidence type="ECO:0000313" key="2">
    <source>
        <dbReference type="Proteomes" id="UP000298438"/>
    </source>
</evidence>
<dbReference type="InterPro" id="IPR005358">
    <property type="entry name" value="Puta_zinc/iron-chelating_dom"/>
</dbReference>
<evidence type="ECO:0000313" key="1">
    <source>
        <dbReference type="EMBL" id="TFW28740.1"/>
    </source>
</evidence>